<keyword evidence="4" id="KW-1185">Reference proteome</keyword>
<protein>
    <recommendedName>
        <fullName evidence="2">Tetrahydromethanopterin S-methyltransferase F subunit domain-containing protein</fullName>
    </recommendedName>
</protein>
<keyword evidence="1" id="KW-0812">Transmembrane</keyword>
<dbReference type="InterPro" id="IPR013347">
    <property type="entry name" value="MeTrfase_F_su"/>
</dbReference>
<dbReference type="NCBIfam" id="TIGR02507">
    <property type="entry name" value="MtrF"/>
    <property type="match status" value="1"/>
</dbReference>
<feature type="transmembrane region" description="Helical" evidence="1">
    <location>
        <begin position="39"/>
        <end position="57"/>
    </location>
</feature>
<dbReference type="Proteomes" id="UP000217528">
    <property type="component" value="Unassembled WGS sequence"/>
</dbReference>
<dbReference type="AlphaFoldDB" id="A0A2A2HEA7"/>
<dbReference type="RefSeq" id="WP_095608297.1">
    <property type="nucleotide sequence ID" value="NZ_CAUHCB010000008.1"/>
</dbReference>
<gene>
    <name evidence="3" type="ORF">ASJ82_03805</name>
</gene>
<evidence type="ECO:0000256" key="1">
    <source>
        <dbReference type="SAM" id="Phobius"/>
    </source>
</evidence>
<evidence type="ECO:0000259" key="2">
    <source>
        <dbReference type="Pfam" id="PF09472"/>
    </source>
</evidence>
<proteinExistence type="predicted"/>
<sequence length="59" mass="6778">MDHILKNIKKLTNKIEYDAQLISREESLVSEIEKTRVEGIIIGVIIVFIFIGIPLLLTR</sequence>
<evidence type="ECO:0000313" key="4">
    <source>
        <dbReference type="Proteomes" id="UP000217528"/>
    </source>
</evidence>
<reference evidence="3 4" key="1">
    <citation type="journal article" date="2017" name="BMC Genomics">
        <title>Genomic analysis of methanogenic archaea reveals a shift towards energy conservation.</title>
        <authorList>
            <person name="Gilmore S.P."/>
            <person name="Henske J.K."/>
            <person name="Sexton J.A."/>
            <person name="Solomon K.V."/>
            <person name="Seppala S."/>
            <person name="Yoo J.I."/>
            <person name="Huyett L.M."/>
            <person name="Pressman A."/>
            <person name="Cogan J.Z."/>
            <person name="Kivenson V."/>
            <person name="Peng X."/>
            <person name="Tan Y."/>
            <person name="Valentine D.L."/>
            <person name="O'Malley M.A."/>
        </authorList>
    </citation>
    <scope>NUCLEOTIDE SEQUENCE [LARGE SCALE GENOMIC DNA]</scope>
    <source>
        <strain evidence="3 4">1R-7</strain>
    </source>
</reference>
<dbReference type="GO" id="GO:0016020">
    <property type="term" value="C:membrane"/>
    <property type="evidence" value="ECO:0007669"/>
    <property type="project" value="InterPro"/>
</dbReference>
<dbReference type="GO" id="GO:0015948">
    <property type="term" value="P:methanogenesis"/>
    <property type="evidence" value="ECO:0007669"/>
    <property type="project" value="InterPro"/>
</dbReference>
<keyword evidence="1" id="KW-1133">Transmembrane helix</keyword>
<dbReference type="Pfam" id="PF09472">
    <property type="entry name" value="MtrF"/>
    <property type="match status" value="1"/>
</dbReference>
<comment type="caution">
    <text evidence="3">The sequence shown here is derived from an EMBL/GenBank/DDBJ whole genome shotgun (WGS) entry which is preliminary data.</text>
</comment>
<dbReference type="GO" id="GO:0030269">
    <property type="term" value="F:tetrahydromethanopterin S-methyltransferase activity"/>
    <property type="evidence" value="ECO:0007669"/>
    <property type="project" value="InterPro"/>
</dbReference>
<feature type="domain" description="Tetrahydromethanopterin S-methyltransferase F subunit" evidence="2">
    <location>
        <begin position="6"/>
        <end position="57"/>
    </location>
</feature>
<dbReference type="EMBL" id="LMVN01000008">
    <property type="protein sequence ID" value="PAV07762.1"/>
    <property type="molecule type" value="Genomic_DNA"/>
</dbReference>
<accession>A0A2A2HEA7</accession>
<evidence type="ECO:0000313" key="3">
    <source>
        <dbReference type="EMBL" id="PAV07762.1"/>
    </source>
</evidence>
<keyword evidence="1" id="KW-0472">Membrane</keyword>
<organism evidence="3 4">
    <name type="scientific">Methanosphaera cuniculi</name>
    <dbReference type="NCBI Taxonomy" id="1077256"/>
    <lineage>
        <taxon>Archaea</taxon>
        <taxon>Methanobacteriati</taxon>
        <taxon>Methanobacteriota</taxon>
        <taxon>Methanomada group</taxon>
        <taxon>Methanobacteria</taxon>
        <taxon>Methanobacteriales</taxon>
        <taxon>Methanobacteriaceae</taxon>
        <taxon>Methanosphaera</taxon>
    </lineage>
</organism>
<name>A0A2A2HEA7_9EURY</name>